<protein>
    <submittedName>
        <fullName evidence="13">ATPase</fullName>
    </submittedName>
</protein>
<evidence type="ECO:0000313" key="14">
    <source>
        <dbReference type="Proteomes" id="UP000094444"/>
    </source>
</evidence>
<feature type="transmembrane region" description="Helical" evidence="10">
    <location>
        <begin position="984"/>
        <end position="1008"/>
    </location>
</feature>
<dbReference type="PANTHER" id="PTHR43394">
    <property type="entry name" value="ATP-DEPENDENT PERMEASE MDL1, MITOCHONDRIAL"/>
    <property type="match status" value="1"/>
</dbReference>
<evidence type="ECO:0000256" key="9">
    <source>
        <dbReference type="SAM" id="MobiDB-lite"/>
    </source>
</evidence>
<dbReference type="InterPro" id="IPR027417">
    <property type="entry name" value="P-loop_NTPase"/>
</dbReference>
<dbReference type="Pfam" id="PF00664">
    <property type="entry name" value="ABC_membrane"/>
    <property type="match status" value="2"/>
</dbReference>
<evidence type="ECO:0000256" key="2">
    <source>
        <dbReference type="ARBA" id="ARBA00007577"/>
    </source>
</evidence>
<dbReference type="InterPro" id="IPR011527">
    <property type="entry name" value="ABC1_TM_dom"/>
</dbReference>
<dbReference type="InParanoid" id="A0A2P5I7Z1"/>
<dbReference type="SUPFAM" id="SSF52540">
    <property type="entry name" value="P-loop containing nucleoside triphosphate hydrolases"/>
    <property type="match status" value="2"/>
</dbReference>
<keyword evidence="6" id="KW-0067">ATP-binding</keyword>
<reference evidence="13" key="1">
    <citation type="submission" date="2017-09" db="EMBL/GenBank/DDBJ databases">
        <title>Polyketide synthases of a Diaporthe helianthi virulent isolate.</title>
        <authorList>
            <person name="Baroncelli R."/>
        </authorList>
    </citation>
    <scope>NUCLEOTIDE SEQUENCE [LARGE SCALE GENOMIC DNA]</scope>
    <source>
        <strain evidence="13">7/96</strain>
    </source>
</reference>
<feature type="transmembrane region" description="Helical" evidence="10">
    <location>
        <begin position="757"/>
        <end position="781"/>
    </location>
</feature>
<dbReference type="InterPro" id="IPR003593">
    <property type="entry name" value="AAA+_ATPase"/>
</dbReference>
<evidence type="ECO:0000256" key="1">
    <source>
        <dbReference type="ARBA" id="ARBA00004141"/>
    </source>
</evidence>
<dbReference type="Gene3D" id="1.20.1560.10">
    <property type="entry name" value="ABC transporter type 1, transmembrane domain"/>
    <property type="match status" value="1"/>
</dbReference>
<keyword evidence="7 10" id="KW-1133">Transmembrane helix</keyword>
<dbReference type="GO" id="GO:0005524">
    <property type="term" value="F:ATP binding"/>
    <property type="evidence" value="ECO:0007669"/>
    <property type="project" value="UniProtKB-KW"/>
</dbReference>
<keyword evidence="4 10" id="KW-0812">Transmembrane</keyword>
<feature type="transmembrane region" description="Helical" evidence="10">
    <location>
        <begin position="331"/>
        <end position="356"/>
    </location>
</feature>
<dbReference type="PROSITE" id="PS00211">
    <property type="entry name" value="ABC_TRANSPORTER_1"/>
    <property type="match status" value="2"/>
</dbReference>
<comment type="similarity">
    <text evidence="2">Belongs to the ABC transporter superfamily. ABCB family. Multidrug resistance exporter (TC 3.A.1.201) subfamily.</text>
</comment>
<feature type="domain" description="ABC transmembrane type-1" evidence="12">
    <location>
        <begin position="761"/>
        <end position="1049"/>
    </location>
</feature>
<evidence type="ECO:0000256" key="5">
    <source>
        <dbReference type="ARBA" id="ARBA00022741"/>
    </source>
</evidence>
<organism evidence="13 14">
    <name type="scientific">Diaporthe helianthi</name>
    <dbReference type="NCBI Taxonomy" id="158607"/>
    <lineage>
        <taxon>Eukaryota</taxon>
        <taxon>Fungi</taxon>
        <taxon>Dikarya</taxon>
        <taxon>Ascomycota</taxon>
        <taxon>Pezizomycotina</taxon>
        <taxon>Sordariomycetes</taxon>
        <taxon>Sordariomycetidae</taxon>
        <taxon>Diaporthales</taxon>
        <taxon>Diaporthaceae</taxon>
        <taxon>Diaporthe</taxon>
    </lineage>
</organism>
<feature type="transmembrane region" description="Helical" evidence="10">
    <location>
        <begin position="208"/>
        <end position="228"/>
    </location>
</feature>
<feature type="domain" description="ABC transporter" evidence="11">
    <location>
        <begin position="393"/>
        <end position="672"/>
    </location>
</feature>
<dbReference type="Proteomes" id="UP000094444">
    <property type="component" value="Unassembled WGS sequence"/>
</dbReference>
<dbReference type="Gene3D" id="3.40.50.300">
    <property type="entry name" value="P-loop containing nucleotide triphosphate hydrolases"/>
    <property type="match status" value="2"/>
</dbReference>
<evidence type="ECO:0000256" key="8">
    <source>
        <dbReference type="ARBA" id="ARBA00023136"/>
    </source>
</evidence>
<feature type="transmembrane region" description="Helical" evidence="10">
    <location>
        <begin position="904"/>
        <end position="925"/>
    </location>
</feature>
<feature type="compositionally biased region" description="Basic and acidic residues" evidence="9">
    <location>
        <begin position="13"/>
        <end position="24"/>
    </location>
</feature>
<feature type="compositionally biased region" description="Basic and acidic residues" evidence="9">
    <location>
        <begin position="677"/>
        <end position="686"/>
    </location>
</feature>
<feature type="transmembrane region" description="Helical" evidence="10">
    <location>
        <begin position="293"/>
        <end position="311"/>
    </location>
</feature>
<feature type="region of interest" description="Disordered" evidence="9">
    <location>
        <begin position="1082"/>
        <end position="1101"/>
    </location>
</feature>
<evidence type="ECO:0000259" key="11">
    <source>
        <dbReference type="PROSITE" id="PS50893"/>
    </source>
</evidence>
<dbReference type="InterPro" id="IPR039421">
    <property type="entry name" value="Type_1_exporter"/>
</dbReference>
<feature type="transmembrane region" description="Helical" evidence="10">
    <location>
        <begin position="108"/>
        <end position="132"/>
    </location>
</feature>
<dbReference type="InterPro" id="IPR003439">
    <property type="entry name" value="ABC_transporter-like_ATP-bd"/>
</dbReference>
<dbReference type="CDD" id="cd18577">
    <property type="entry name" value="ABC_6TM_Pgp_ABCB1_D1_like"/>
    <property type="match status" value="1"/>
</dbReference>
<feature type="compositionally biased region" description="Acidic residues" evidence="9">
    <location>
        <begin position="710"/>
        <end position="720"/>
    </location>
</feature>
<dbReference type="SMART" id="SM00382">
    <property type="entry name" value="AAA"/>
    <property type="match status" value="2"/>
</dbReference>
<feature type="domain" description="ABC transmembrane type-1" evidence="12">
    <location>
        <begin position="58"/>
        <end position="357"/>
    </location>
</feature>
<name>A0A2P5I7Z1_DIAHE</name>
<dbReference type="GO" id="GO:0016887">
    <property type="term" value="F:ATP hydrolysis activity"/>
    <property type="evidence" value="ECO:0007669"/>
    <property type="project" value="InterPro"/>
</dbReference>
<evidence type="ECO:0000256" key="4">
    <source>
        <dbReference type="ARBA" id="ARBA00022692"/>
    </source>
</evidence>
<evidence type="ECO:0000313" key="13">
    <source>
        <dbReference type="EMBL" id="POS78613.1"/>
    </source>
</evidence>
<dbReference type="GO" id="GO:0015421">
    <property type="term" value="F:ABC-type oligopeptide transporter activity"/>
    <property type="evidence" value="ECO:0007669"/>
    <property type="project" value="TreeGrafter"/>
</dbReference>
<dbReference type="GO" id="GO:0090374">
    <property type="term" value="P:oligopeptide export from mitochondrion"/>
    <property type="evidence" value="ECO:0007669"/>
    <property type="project" value="TreeGrafter"/>
</dbReference>
<accession>A0A2P5I7Z1</accession>
<feature type="transmembrane region" description="Helical" evidence="10">
    <location>
        <begin position="183"/>
        <end position="202"/>
    </location>
</feature>
<evidence type="ECO:0000256" key="6">
    <source>
        <dbReference type="ARBA" id="ARBA00022840"/>
    </source>
</evidence>
<evidence type="ECO:0000256" key="7">
    <source>
        <dbReference type="ARBA" id="ARBA00022989"/>
    </source>
</evidence>
<keyword evidence="8 10" id="KW-0472">Membrane</keyword>
<dbReference type="GO" id="GO:0005743">
    <property type="term" value="C:mitochondrial inner membrane"/>
    <property type="evidence" value="ECO:0007669"/>
    <property type="project" value="TreeGrafter"/>
</dbReference>
<dbReference type="OrthoDB" id="6500128at2759"/>
<feature type="transmembrane region" description="Helical" evidence="10">
    <location>
        <begin position="801"/>
        <end position="829"/>
    </location>
</feature>
<evidence type="ECO:0000256" key="3">
    <source>
        <dbReference type="ARBA" id="ARBA00022448"/>
    </source>
</evidence>
<feature type="compositionally biased region" description="Basic and acidic residues" evidence="9">
    <location>
        <begin position="1091"/>
        <end position="1101"/>
    </location>
</feature>
<dbReference type="InterPro" id="IPR036640">
    <property type="entry name" value="ABC1_TM_sf"/>
</dbReference>
<dbReference type="PROSITE" id="PS50929">
    <property type="entry name" value="ABC_TM1F"/>
    <property type="match status" value="2"/>
</dbReference>
<feature type="transmembrane region" description="Helical" evidence="10">
    <location>
        <begin position="51"/>
        <end position="78"/>
    </location>
</feature>
<dbReference type="STRING" id="158607.A0A2P5I7Z1"/>
<proteinExistence type="inferred from homology"/>
<dbReference type="PROSITE" id="PS50893">
    <property type="entry name" value="ABC_TRANSPORTER_2"/>
    <property type="match status" value="2"/>
</dbReference>
<dbReference type="CDD" id="cd18578">
    <property type="entry name" value="ABC_6TM_Pgp_ABCB1_D2_like"/>
    <property type="match status" value="1"/>
</dbReference>
<dbReference type="FunFam" id="3.40.50.300:FF:000913">
    <property type="entry name" value="ABC multidrug transporter SitT"/>
    <property type="match status" value="1"/>
</dbReference>
<dbReference type="InterPro" id="IPR017871">
    <property type="entry name" value="ABC_transporter-like_CS"/>
</dbReference>
<feature type="transmembrane region" description="Helical" evidence="10">
    <location>
        <begin position="877"/>
        <end position="898"/>
    </location>
</feature>
<feature type="region of interest" description="Disordered" evidence="9">
    <location>
        <begin position="677"/>
        <end position="734"/>
    </location>
</feature>
<keyword evidence="5" id="KW-0547">Nucleotide-binding</keyword>
<comment type="subcellular location">
    <subcellularLocation>
        <location evidence="1">Membrane</location>
        <topology evidence="1">Multi-pass membrane protein</topology>
    </subcellularLocation>
</comment>
<sequence length="1363" mass="145607">MADAVSVSSGLPRDPEKAKQKAEKAFSPSSLDLSPAKGYFRLLFVTPKDSALDLVLIIVGFLAAVGAGIPFPLLGILFGQLVDDLNSTSCSTSSVDDGSVNGAVNRKLLLVIYVTIANFCLIWLHCGCWSLFGERVVRKLRYRYLSALLRQDLAYFETLPAGDIATRLDADLTTVQAGTSEKVGIVVQSVSYFVAAYVVAFMKDAKLAGILVSLVPCFLLMALGGNYFTKKYAGRVDEGTSKATAIASESLSHMRLIKVFRAAARIESIYVGHLRSVQGSAVRKFITASVQMGMLYLIAYSASAVAMWQGGRQVAESVATGGGNGVSVGDIYTVIFVLVDASFIISLVSPFLTIFANASKASEKLFETIERETPINGTNQEEGIKRSSMEGDISFENVSFSYPSRAEVPVLKNVSLSIPSNKMTGVVGPSGSGKSTIAALVERFYDPDAGRVTIDGTDLRNFNVQNYHGHVSIVEQMPTLFNRSVLENIAHGLVGSGRPEHQELQDALLSGALAGLANDVRKGGDLDTLAQKSPALQTIVRLTRDAAELVGAMEYIVRLQHGLATTVGPGGGMLSGGQKQRIAFARALIRDPSILILDEATAALDSASEARIQDAMDKFSANRTTIVIAHRLSTIKSADNILVMERGGKVVEQGTYASLMETDGVFASLVRLQSLRSEDNDTEPRSSGETAFYSSDTDEKGTDYVTSSLADEEESSETEDSGATAGTDTHALENTDTNTGGFFSTFGAILKLARPQLLFIVFGVIAATIVGGSHTGEALIFGNVVGRLNSCQLPSEIRRSASLFGGLYFGLALLEFVANTASTASFGWVSEKLLFKTRVLSLRALLGRPLDWHDSEGRTPGTLVAYMSADAVAMSGMTGAILGVTFSILVSLVAGILLSHIVAWKIAIVLLACVPVLFASGFLRIRIQAKFAARHAKAFADSVAIAIEAIDSIRVISAFSLQKDVTNTFLRSLRGPYNATLKSILYGNCWLAVSFSIGNCVYALAYWWGAKQTANGTYTQTQFFIVLTGLLVASQSSGQIVSLAPDISKAAVASRRVLSLILPRGEEASRVEKEAQLIAGDTEQGNNALAEPKRPQHHTEEKARNGIHVALRNINFTYPSRPAIPILTDLSIDILAGSFAAIVGPSGAGKSTVFSLLERLYVPTSGALTLDGLDITTQAPDGAAPGQPCFRDDMALVPQDAVLFSGTVAFNIGLGARPGEVATQAEIERAARLASIHETIAGLPLGYDTPCGPSAGLLFFSGGQKQRLCVARALVRRPRLLLLDESSSALDAESEARWEAALETLRVGGGVTIVAIAHRLRTIRKAGVIFVMENGRLLDRGSHEELVVRCERYRNDVLHQTLE</sequence>
<dbReference type="Pfam" id="PF00005">
    <property type="entry name" value="ABC_tran"/>
    <property type="match status" value="2"/>
</dbReference>
<dbReference type="SUPFAM" id="SSF90123">
    <property type="entry name" value="ABC transporter transmembrane region"/>
    <property type="match status" value="2"/>
</dbReference>
<keyword evidence="3" id="KW-0813">Transport</keyword>
<evidence type="ECO:0000259" key="12">
    <source>
        <dbReference type="PROSITE" id="PS50929"/>
    </source>
</evidence>
<dbReference type="PANTHER" id="PTHR43394:SF1">
    <property type="entry name" value="ATP-BINDING CASSETTE SUB-FAMILY B MEMBER 10, MITOCHONDRIAL"/>
    <property type="match status" value="1"/>
</dbReference>
<gene>
    <name evidence="13" type="ORF">DHEL01_v202989</name>
</gene>
<feature type="domain" description="ABC transporter" evidence="11">
    <location>
        <begin position="1109"/>
        <end position="1359"/>
    </location>
</feature>
<keyword evidence="14" id="KW-1185">Reference proteome</keyword>
<dbReference type="EMBL" id="MAVT02000173">
    <property type="protein sequence ID" value="POS78613.1"/>
    <property type="molecule type" value="Genomic_DNA"/>
</dbReference>
<dbReference type="FunFam" id="1.20.1560.10:FF:000057">
    <property type="entry name" value="ABC multidrug transporter SitT"/>
    <property type="match status" value="1"/>
</dbReference>
<evidence type="ECO:0000256" key="10">
    <source>
        <dbReference type="SAM" id="Phobius"/>
    </source>
</evidence>
<feature type="region of interest" description="Disordered" evidence="9">
    <location>
        <begin position="1"/>
        <end position="24"/>
    </location>
</feature>
<comment type="caution">
    <text evidence="13">The sequence shown here is derived from an EMBL/GenBank/DDBJ whole genome shotgun (WGS) entry which is preliminary data.</text>
</comment>